<dbReference type="Gene3D" id="3.30.450.40">
    <property type="match status" value="1"/>
</dbReference>
<sequence>MSLVERIEICLKGLGEAIGIKKSAVYLWSPENMCFVKGICSKWLPLKSQKIISRNIISITSEETIYYKLRKGQSVIIDGKEASSYLPDTKSIFIFPLICKRDFLGIFVMDFEDISIRVDKNEILDLINMCSKHLSISIENVQLYERMNRENERYKQELNIAYNIQHSLLPRDIPTLKGMNMSAKSIPAKIVGGDFYYFKRFRANKHEVGISIGDVAGKGVPAALIMAMALSTIEQCIRYFNEPGIAFVNINSIITSH</sequence>
<dbReference type="EMBL" id="BARW01009758">
    <property type="protein sequence ID" value="GAI84249.1"/>
    <property type="molecule type" value="Genomic_DNA"/>
</dbReference>
<dbReference type="Gene3D" id="3.60.40.10">
    <property type="entry name" value="PPM-type phosphatase domain"/>
    <property type="match status" value="1"/>
</dbReference>
<dbReference type="PANTHER" id="PTHR43156:SF2">
    <property type="entry name" value="STAGE II SPORULATION PROTEIN E"/>
    <property type="match status" value="1"/>
</dbReference>
<protein>
    <recommendedName>
        <fullName evidence="2">PPM-type phosphatase domain-containing protein</fullName>
    </recommendedName>
</protein>
<feature type="domain" description="PPM-type phosphatase" evidence="2">
    <location>
        <begin position="205"/>
        <end position="254"/>
    </location>
</feature>
<dbReference type="AlphaFoldDB" id="X1TW24"/>
<gene>
    <name evidence="3" type="ORF">S12H4_19498</name>
</gene>
<evidence type="ECO:0000259" key="2">
    <source>
        <dbReference type="Pfam" id="PF07228"/>
    </source>
</evidence>
<evidence type="ECO:0000313" key="3">
    <source>
        <dbReference type="EMBL" id="GAI84249.1"/>
    </source>
</evidence>
<proteinExistence type="predicted"/>
<feature type="non-terminal residue" evidence="3">
    <location>
        <position position="257"/>
    </location>
</feature>
<dbReference type="SUPFAM" id="SSF55781">
    <property type="entry name" value="GAF domain-like"/>
    <property type="match status" value="1"/>
</dbReference>
<dbReference type="InterPro" id="IPR052016">
    <property type="entry name" value="Bact_Sigma-Reg"/>
</dbReference>
<dbReference type="PANTHER" id="PTHR43156">
    <property type="entry name" value="STAGE II SPORULATION PROTEIN E-RELATED"/>
    <property type="match status" value="1"/>
</dbReference>
<keyword evidence="1" id="KW-0378">Hydrolase</keyword>
<evidence type="ECO:0000256" key="1">
    <source>
        <dbReference type="ARBA" id="ARBA00022801"/>
    </source>
</evidence>
<dbReference type="InterPro" id="IPR029016">
    <property type="entry name" value="GAF-like_dom_sf"/>
</dbReference>
<organism evidence="3">
    <name type="scientific">marine sediment metagenome</name>
    <dbReference type="NCBI Taxonomy" id="412755"/>
    <lineage>
        <taxon>unclassified sequences</taxon>
        <taxon>metagenomes</taxon>
        <taxon>ecological metagenomes</taxon>
    </lineage>
</organism>
<dbReference type="GO" id="GO:0016791">
    <property type="term" value="F:phosphatase activity"/>
    <property type="evidence" value="ECO:0007669"/>
    <property type="project" value="TreeGrafter"/>
</dbReference>
<dbReference type="Pfam" id="PF07228">
    <property type="entry name" value="SpoIIE"/>
    <property type="match status" value="1"/>
</dbReference>
<dbReference type="InterPro" id="IPR001932">
    <property type="entry name" value="PPM-type_phosphatase-like_dom"/>
</dbReference>
<name>X1TW24_9ZZZZ</name>
<dbReference type="InterPro" id="IPR036457">
    <property type="entry name" value="PPM-type-like_dom_sf"/>
</dbReference>
<reference evidence="3" key="1">
    <citation type="journal article" date="2014" name="Front. Microbiol.">
        <title>High frequency of phylogenetically diverse reductive dehalogenase-homologous genes in deep subseafloor sedimentary metagenomes.</title>
        <authorList>
            <person name="Kawai M."/>
            <person name="Futagami T."/>
            <person name="Toyoda A."/>
            <person name="Takaki Y."/>
            <person name="Nishi S."/>
            <person name="Hori S."/>
            <person name="Arai W."/>
            <person name="Tsubouchi T."/>
            <person name="Morono Y."/>
            <person name="Uchiyama I."/>
            <person name="Ito T."/>
            <person name="Fujiyama A."/>
            <person name="Inagaki F."/>
            <person name="Takami H."/>
        </authorList>
    </citation>
    <scope>NUCLEOTIDE SEQUENCE</scope>
    <source>
        <strain evidence="3">Expedition CK06-06</strain>
    </source>
</reference>
<comment type="caution">
    <text evidence="3">The sequence shown here is derived from an EMBL/GenBank/DDBJ whole genome shotgun (WGS) entry which is preliminary data.</text>
</comment>
<accession>X1TW24</accession>